<evidence type="ECO:0000256" key="2">
    <source>
        <dbReference type="ARBA" id="ARBA00022737"/>
    </source>
</evidence>
<evidence type="ECO:0000259" key="8">
    <source>
        <dbReference type="PROSITE" id="PS50157"/>
    </source>
</evidence>
<evidence type="ECO:0000256" key="5">
    <source>
        <dbReference type="ARBA" id="ARBA00023242"/>
    </source>
</evidence>
<keyword evidence="1" id="KW-0479">Metal-binding</keyword>
<dbReference type="GO" id="GO:0000981">
    <property type="term" value="F:DNA-binding transcription factor activity, RNA polymerase II-specific"/>
    <property type="evidence" value="ECO:0007669"/>
    <property type="project" value="TreeGrafter"/>
</dbReference>
<name>A0AAN9AEZ6_HALRR</name>
<dbReference type="GO" id="GO:0045893">
    <property type="term" value="P:positive regulation of DNA-templated transcription"/>
    <property type="evidence" value="ECO:0007669"/>
    <property type="project" value="UniProtKB-ARBA"/>
</dbReference>
<evidence type="ECO:0000256" key="6">
    <source>
        <dbReference type="ARBA" id="ARBA00037948"/>
    </source>
</evidence>
<keyword evidence="4" id="KW-0862">Zinc</keyword>
<dbReference type="Proteomes" id="UP001381693">
    <property type="component" value="Unassembled WGS sequence"/>
</dbReference>
<dbReference type="Pfam" id="PF00096">
    <property type="entry name" value="zf-C2H2"/>
    <property type="match status" value="1"/>
</dbReference>
<gene>
    <name evidence="9" type="ORF">SK128_027458</name>
</gene>
<evidence type="ECO:0000256" key="1">
    <source>
        <dbReference type="ARBA" id="ARBA00022723"/>
    </source>
</evidence>
<dbReference type="SMART" id="SM00355">
    <property type="entry name" value="ZnF_C2H2"/>
    <property type="match status" value="2"/>
</dbReference>
<dbReference type="PANTHER" id="PTHR24388">
    <property type="entry name" value="ZINC FINGER PROTEIN"/>
    <property type="match status" value="1"/>
</dbReference>
<dbReference type="PROSITE" id="PS00028">
    <property type="entry name" value="ZINC_FINGER_C2H2_1"/>
    <property type="match status" value="1"/>
</dbReference>
<sequence length="72" mass="8295">MTTSPDGTMAWQLLVGRLGGQNIPCPFCGRLFDHKHNFLSHYKTHTGERPYGCPYCSYRTIQRGNLKTHIRK</sequence>
<dbReference type="GO" id="GO:0005694">
    <property type="term" value="C:chromosome"/>
    <property type="evidence" value="ECO:0007669"/>
    <property type="project" value="UniProtKB-ARBA"/>
</dbReference>
<evidence type="ECO:0000313" key="10">
    <source>
        <dbReference type="Proteomes" id="UP001381693"/>
    </source>
</evidence>
<dbReference type="PROSITE" id="PS50157">
    <property type="entry name" value="ZINC_FINGER_C2H2_2"/>
    <property type="match status" value="1"/>
</dbReference>
<dbReference type="GO" id="GO:0000978">
    <property type="term" value="F:RNA polymerase II cis-regulatory region sequence-specific DNA binding"/>
    <property type="evidence" value="ECO:0007669"/>
    <property type="project" value="TreeGrafter"/>
</dbReference>
<feature type="non-terminal residue" evidence="9">
    <location>
        <position position="72"/>
    </location>
</feature>
<dbReference type="AlphaFoldDB" id="A0AAN9AEZ6"/>
<dbReference type="InterPro" id="IPR036236">
    <property type="entry name" value="Znf_C2H2_sf"/>
</dbReference>
<comment type="similarity">
    <text evidence="6">Belongs to the snail C2H2-type zinc-finger protein family.</text>
</comment>
<comment type="caution">
    <text evidence="9">The sequence shown here is derived from an EMBL/GenBank/DDBJ whole genome shotgun (WGS) entry which is preliminary data.</text>
</comment>
<dbReference type="GO" id="GO:0008270">
    <property type="term" value="F:zinc ion binding"/>
    <property type="evidence" value="ECO:0007669"/>
    <property type="project" value="UniProtKB-KW"/>
</dbReference>
<dbReference type="PANTHER" id="PTHR24388:SF53">
    <property type="entry name" value="CHORION TRANSCRIPTION FACTOR CF2-RELATED"/>
    <property type="match status" value="1"/>
</dbReference>
<feature type="domain" description="C2H2-type" evidence="8">
    <location>
        <begin position="23"/>
        <end position="50"/>
    </location>
</feature>
<keyword evidence="3 7" id="KW-0863">Zinc-finger</keyword>
<evidence type="ECO:0000256" key="3">
    <source>
        <dbReference type="ARBA" id="ARBA00022771"/>
    </source>
</evidence>
<dbReference type="InterPro" id="IPR050527">
    <property type="entry name" value="Snail/Krueppel_Znf"/>
</dbReference>
<dbReference type="SUPFAM" id="SSF57667">
    <property type="entry name" value="beta-beta-alpha zinc fingers"/>
    <property type="match status" value="1"/>
</dbReference>
<keyword evidence="5" id="KW-0539">Nucleus</keyword>
<dbReference type="Gene3D" id="3.30.160.60">
    <property type="entry name" value="Classic Zinc Finger"/>
    <property type="match status" value="2"/>
</dbReference>
<proteinExistence type="inferred from homology"/>
<evidence type="ECO:0000313" key="9">
    <source>
        <dbReference type="EMBL" id="KAK7082267.1"/>
    </source>
</evidence>
<evidence type="ECO:0000256" key="7">
    <source>
        <dbReference type="PROSITE-ProRule" id="PRU00042"/>
    </source>
</evidence>
<dbReference type="FunFam" id="3.30.160.60:FF:001732">
    <property type="entry name" value="Zgc:162936"/>
    <property type="match status" value="1"/>
</dbReference>
<keyword evidence="2" id="KW-0677">Repeat</keyword>
<keyword evidence="10" id="KW-1185">Reference proteome</keyword>
<dbReference type="InterPro" id="IPR013087">
    <property type="entry name" value="Znf_C2H2_type"/>
</dbReference>
<accession>A0AAN9AEZ6</accession>
<organism evidence="9 10">
    <name type="scientific">Halocaridina rubra</name>
    <name type="common">Hawaiian red shrimp</name>
    <dbReference type="NCBI Taxonomy" id="373956"/>
    <lineage>
        <taxon>Eukaryota</taxon>
        <taxon>Metazoa</taxon>
        <taxon>Ecdysozoa</taxon>
        <taxon>Arthropoda</taxon>
        <taxon>Crustacea</taxon>
        <taxon>Multicrustacea</taxon>
        <taxon>Malacostraca</taxon>
        <taxon>Eumalacostraca</taxon>
        <taxon>Eucarida</taxon>
        <taxon>Decapoda</taxon>
        <taxon>Pleocyemata</taxon>
        <taxon>Caridea</taxon>
        <taxon>Atyoidea</taxon>
        <taxon>Atyidae</taxon>
        <taxon>Halocaridina</taxon>
    </lineage>
</organism>
<protein>
    <recommendedName>
        <fullName evidence="8">C2H2-type domain-containing protein</fullName>
    </recommendedName>
</protein>
<dbReference type="Pfam" id="PF13909">
    <property type="entry name" value="zf-H2C2_5"/>
    <property type="match status" value="1"/>
</dbReference>
<evidence type="ECO:0000256" key="4">
    <source>
        <dbReference type="ARBA" id="ARBA00022833"/>
    </source>
</evidence>
<reference evidence="9 10" key="1">
    <citation type="submission" date="2023-11" db="EMBL/GenBank/DDBJ databases">
        <title>Halocaridina rubra genome assembly.</title>
        <authorList>
            <person name="Smith C."/>
        </authorList>
    </citation>
    <scope>NUCLEOTIDE SEQUENCE [LARGE SCALE GENOMIC DNA]</scope>
    <source>
        <strain evidence="9">EP-1</strain>
        <tissue evidence="9">Whole</tissue>
    </source>
</reference>
<dbReference type="EMBL" id="JAXCGZ010004100">
    <property type="protein sequence ID" value="KAK7082267.1"/>
    <property type="molecule type" value="Genomic_DNA"/>
</dbReference>